<dbReference type="CDD" id="cd22054">
    <property type="entry name" value="NAC_NACA"/>
    <property type="match status" value="1"/>
</dbReference>
<sequence length="120" mass="13746">MFKRMSPREMRRMMQRMGLEMEEMQGVEQVLIKVRNKQLVVENPQVLVMKMAGQTIFQIVGEAKEVEMLKTEEKIEEVEIPEEDIQLVATQPGVSFEEAKKALKQPKGDLAQAIMLLTVG</sequence>
<keyword evidence="2 4" id="KW-0694">RNA-binding</keyword>
<dbReference type="SMART" id="SM01407">
    <property type="entry name" value="NAC"/>
    <property type="match status" value="1"/>
</dbReference>
<evidence type="ECO:0000256" key="1">
    <source>
        <dbReference type="ARBA" id="ARBA00022448"/>
    </source>
</evidence>
<comment type="subunit">
    <text evidence="4">Homodimer. Interacts with the ribosome. Binds ribosomal RNA.</text>
</comment>
<comment type="function">
    <text evidence="4">Contacts the emerging nascent chain on the ribosome.</text>
</comment>
<comment type="caution">
    <text evidence="7">The sequence shown here is derived from an EMBL/GenBank/DDBJ whole genome shotgun (WGS) entry which is preliminary data.</text>
</comment>
<dbReference type="AlphaFoldDB" id="A0A497F0Y9"/>
<dbReference type="SUPFAM" id="SSF46934">
    <property type="entry name" value="UBA-like"/>
    <property type="match status" value="1"/>
</dbReference>
<keyword evidence="3 4" id="KW-0653">Protein transport</keyword>
<dbReference type="Pfam" id="PF01849">
    <property type="entry name" value="NAC"/>
    <property type="match status" value="1"/>
</dbReference>
<dbReference type="Pfam" id="PF19026">
    <property type="entry name" value="UBA_HYPK"/>
    <property type="match status" value="1"/>
</dbReference>
<keyword evidence="1 4" id="KW-0813">Transport</keyword>
<dbReference type="InterPro" id="IPR005231">
    <property type="entry name" value="NAC_arc"/>
</dbReference>
<dbReference type="Proteomes" id="UP000272051">
    <property type="component" value="Unassembled WGS sequence"/>
</dbReference>
<proteinExistence type="inferred from homology"/>
<evidence type="ECO:0000256" key="3">
    <source>
        <dbReference type="ARBA" id="ARBA00022927"/>
    </source>
</evidence>
<reference evidence="7 8" key="1">
    <citation type="submission" date="2018-06" db="EMBL/GenBank/DDBJ databases">
        <title>Extensive metabolic versatility and redundancy in microbially diverse, dynamic hydrothermal sediments.</title>
        <authorList>
            <person name="Dombrowski N."/>
            <person name="Teske A."/>
            <person name="Baker B.J."/>
        </authorList>
    </citation>
    <scope>NUCLEOTIDE SEQUENCE [LARGE SCALE GENOMIC DNA]</scope>
    <source>
        <strain evidence="7">B34_G17</strain>
    </source>
</reference>
<dbReference type="InterPro" id="IPR009060">
    <property type="entry name" value="UBA-like_sf"/>
</dbReference>
<comment type="similarity">
    <text evidence="4">Belongs to the NAC-alpha family.</text>
</comment>
<dbReference type="Gene3D" id="2.20.70.30">
    <property type="entry name" value="Nascent polypeptide-associated complex domain"/>
    <property type="match status" value="1"/>
</dbReference>
<evidence type="ECO:0000313" key="8">
    <source>
        <dbReference type="Proteomes" id="UP000272051"/>
    </source>
</evidence>
<evidence type="ECO:0000313" key="7">
    <source>
        <dbReference type="EMBL" id="RLE52971.1"/>
    </source>
</evidence>
<evidence type="ECO:0000259" key="6">
    <source>
        <dbReference type="PROSITE" id="PS51151"/>
    </source>
</evidence>
<accession>A0A497F0Y9</accession>
<dbReference type="GO" id="GO:0003723">
    <property type="term" value="F:RNA binding"/>
    <property type="evidence" value="ECO:0007669"/>
    <property type="project" value="UniProtKB-UniRule"/>
</dbReference>
<dbReference type="GO" id="GO:0015031">
    <property type="term" value="P:protein transport"/>
    <property type="evidence" value="ECO:0007669"/>
    <property type="project" value="UniProtKB-UniRule"/>
</dbReference>
<organism evidence="7 8">
    <name type="scientific">Thermoproteota archaeon</name>
    <dbReference type="NCBI Taxonomy" id="2056631"/>
    <lineage>
        <taxon>Archaea</taxon>
        <taxon>Thermoproteota</taxon>
    </lineage>
</organism>
<dbReference type="NCBIfam" id="TIGR00264">
    <property type="entry name" value="archaeal-type nascent polypeptide-associated complex protein"/>
    <property type="match status" value="1"/>
</dbReference>
<gene>
    <name evidence="4" type="primary">nac</name>
    <name evidence="7" type="ORF">DRJ33_02300</name>
</gene>
<feature type="domain" description="NAC-A/B" evidence="6">
    <location>
        <begin position="4"/>
        <end position="72"/>
    </location>
</feature>
<evidence type="ECO:0000256" key="2">
    <source>
        <dbReference type="ARBA" id="ARBA00022884"/>
    </source>
</evidence>
<dbReference type="HAMAP" id="MF_00814">
    <property type="entry name" value="NAC_arch"/>
    <property type="match status" value="1"/>
</dbReference>
<evidence type="ECO:0000256" key="4">
    <source>
        <dbReference type="HAMAP-Rule" id="MF_00814"/>
    </source>
</evidence>
<dbReference type="EMBL" id="QMQX01000027">
    <property type="protein sequence ID" value="RLE52971.1"/>
    <property type="molecule type" value="Genomic_DNA"/>
</dbReference>
<dbReference type="InterPro" id="IPR038187">
    <property type="entry name" value="NAC_A/B_dom_sf"/>
</dbReference>
<dbReference type="PROSITE" id="PS51151">
    <property type="entry name" value="NAC_AB"/>
    <property type="match status" value="1"/>
</dbReference>
<dbReference type="InterPro" id="IPR044034">
    <property type="entry name" value="NAC-like_UBA"/>
</dbReference>
<evidence type="ECO:0000256" key="5">
    <source>
        <dbReference type="NCBIfam" id="TIGR00264"/>
    </source>
</evidence>
<dbReference type="CDD" id="cd14359">
    <property type="entry name" value="UBA_AeNAC"/>
    <property type="match status" value="1"/>
</dbReference>
<dbReference type="Gene3D" id="1.10.8.10">
    <property type="entry name" value="DNA helicase RuvA subunit, C-terminal domain"/>
    <property type="match status" value="1"/>
</dbReference>
<protein>
    <recommendedName>
        <fullName evidence="4 5">Nascent polypeptide-associated complex protein</fullName>
    </recommendedName>
</protein>
<dbReference type="InterPro" id="IPR002715">
    <property type="entry name" value="Nas_poly-pep-assoc_cplx_dom"/>
</dbReference>
<name>A0A497F0Y9_9CREN</name>